<organism evidence="3 4">
    <name type="scientific">Phialocephala subalpina</name>
    <dbReference type="NCBI Taxonomy" id="576137"/>
    <lineage>
        <taxon>Eukaryota</taxon>
        <taxon>Fungi</taxon>
        <taxon>Dikarya</taxon>
        <taxon>Ascomycota</taxon>
        <taxon>Pezizomycotina</taxon>
        <taxon>Leotiomycetes</taxon>
        <taxon>Helotiales</taxon>
        <taxon>Mollisiaceae</taxon>
        <taxon>Phialocephala</taxon>
        <taxon>Phialocephala fortinii species complex</taxon>
    </lineage>
</organism>
<evidence type="ECO:0000259" key="2">
    <source>
        <dbReference type="Pfam" id="PF06985"/>
    </source>
</evidence>
<dbReference type="OrthoDB" id="5571888at2759"/>
<keyword evidence="1" id="KW-0472">Membrane</keyword>
<dbReference type="EMBL" id="FJOG01000059">
    <property type="protein sequence ID" value="CZR68743.1"/>
    <property type="molecule type" value="Genomic_DNA"/>
</dbReference>
<dbReference type="PANTHER" id="PTHR24148">
    <property type="entry name" value="ANKYRIN REPEAT DOMAIN-CONTAINING PROTEIN 39 HOMOLOG-RELATED"/>
    <property type="match status" value="1"/>
</dbReference>
<dbReference type="Pfam" id="PF06985">
    <property type="entry name" value="HET"/>
    <property type="match status" value="1"/>
</dbReference>
<gene>
    <name evidence="3" type="ORF">PAC_18642</name>
</gene>
<dbReference type="AlphaFoldDB" id="A0A1L7XUQ1"/>
<feature type="transmembrane region" description="Helical" evidence="1">
    <location>
        <begin position="598"/>
        <end position="625"/>
    </location>
</feature>
<evidence type="ECO:0000313" key="4">
    <source>
        <dbReference type="Proteomes" id="UP000184330"/>
    </source>
</evidence>
<dbReference type="PANTHER" id="PTHR24148:SF64">
    <property type="entry name" value="HETEROKARYON INCOMPATIBILITY DOMAIN-CONTAINING PROTEIN"/>
    <property type="match status" value="1"/>
</dbReference>
<dbReference type="InterPro" id="IPR010730">
    <property type="entry name" value="HET"/>
</dbReference>
<name>A0A1L7XUQ1_9HELO</name>
<feature type="domain" description="Heterokaryon incompatibility" evidence="2">
    <location>
        <begin position="45"/>
        <end position="177"/>
    </location>
</feature>
<feature type="transmembrane region" description="Helical" evidence="1">
    <location>
        <begin position="645"/>
        <end position="667"/>
    </location>
</feature>
<evidence type="ECO:0000256" key="1">
    <source>
        <dbReference type="SAM" id="Phobius"/>
    </source>
</evidence>
<keyword evidence="1" id="KW-0812">Transmembrane</keyword>
<sequence length="726" mass="83047">MVYRYQPLKSRNNEIRVLKLLPSADQSAAICCELEIVSLNDNPIYSALSYCWADPPDPRIIKLHGHDREVTGNLYEALVSVRDEKDATCWWIDALCINQYDVEERSLQIFRMTVIYRTAFHVVAWIGSRTPGQPNLEQYLNYSVALLQSDCDVDVRIGHFHDLLSRKYWRRMWIVQEISVATDIWIVCGSSWVNWDTLCHVISLFEEVENGRVHEAKRQHRDFPHELGTCTSGNTTPMQSITKSTEQELIHAYQGLQTFINFRDLVTKQTPISFLEALKKTSAFLATDNRDKIYALLGIVYDGRSFVPNPDYDILLDDLKAQMARNYLQSTKNLEVILACGHQQILDGTVPSWTPNWLDLGLEADYAFSKDPARKFRAAGDWAYIPTVDRWDPRYIRAECLIFQQLDGLSSVYGRTRSTNDYHEGLIQPITKSYPDPYTKQSRISIWNIREYSSTRARTIRALFDCLTEGPSLETISKTKWSYLRHGGSRLLWLYYGTKTYPCPWYKSILAIYQAKRRFDSTELRLWLEENREFLIHGKTFENLCKSQSSLGHCLPDWTAMLFLTTVLILILALPICATFVLFGLASNIKQFRGIGSIIGSALGACVSLVLLGVYTMCFGYYANIAQHQEKVLEKMNKYMKERQLRLAITVGSPGGGFGWGGLLALVPGSARRGDYLAILKGCSTPVVLREQGDGYQVIGMVYLKEVMGGELMKWSTESWKKCKLY</sequence>
<dbReference type="Proteomes" id="UP000184330">
    <property type="component" value="Unassembled WGS sequence"/>
</dbReference>
<proteinExistence type="predicted"/>
<keyword evidence="4" id="KW-1185">Reference proteome</keyword>
<keyword evidence="1" id="KW-1133">Transmembrane helix</keyword>
<accession>A0A1L7XUQ1</accession>
<feature type="transmembrane region" description="Helical" evidence="1">
    <location>
        <begin position="558"/>
        <end position="586"/>
    </location>
</feature>
<dbReference type="InterPro" id="IPR052895">
    <property type="entry name" value="HetReg/Transcr_Mod"/>
</dbReference>
<evidence type="ECO:0000313" key="3">
    <source>
        <dbReference type="EMBL" id="CZR68743.1"/>
    </source>
</evidence>
<reference evidence="3 4" key="1">
    <citation type="submission" date="2016-03" db="EMBL/GenBank/DDBJ databases">
        <authorList>
            <person name="Ploux O."/>
        </authorList>
    </citation>
    <scope>NUCLEOTIDE SEQUENCE [LARGE SCALE GENOMIC DNA]</scope>
    <source>
        <strain evidence="3 4">UAMH 11012</strain>
    </source>
</reference>
<protein>
    <recommendedName>
        <fullName evidence="2">Heterokaryon incompatibility domain-containing protein</fullName>
    </recommendedName>
</protein>